<dbReference type="GO" id="GO:0042245">
    <property type="term" value="P:RNA repair"/>
    <property type="evidence" value="ECO:0007669"/>
    <property type="project" value="UniProtKB-KW"/>
</dbReference>
<dbReference type="GO" id="GO:0001680">
    <property type="term" value="P:tRNA 3'-terminal CCA addition"/>
    <property type="evidence" value="ECO:0007669"/>
    <property type="project" value="UniProtKB-UniRule"/>
</dbReference>
<protein>
    <recommendedName>
        <fullName evidence="11">CCA-adding enzyme</fullName>
        <ecNumber evidence="11">2.7.7.72</ecNumber>
    </recommendedName>
    <alternativeName>
        <fullName evidence="11">CCA tRNA nucleotidyltransferase</fullName>
    </alternativeName>
    <alternativeName>
        <fullName evidence="11">tRNA CCA-pyrophosphorylase</fullName>
    </alternativeName>
    <alternativeName>
        <fullName evidence="11">tRNA adenylyl-/cytidylyl- transferase</fullName>
    </alternativeName>
    <alternativeName>
        <fullName evidence="11">tRNA nucleotidyltransferase</fullName>
    </alternativeName>
    <alternativeName>
        <fullName evidence="11">tRNA-NT</fullName>
    </alternativeName>
</protein>
<dbReference type="PANTHER" id="PTHR46173">
    <property type="entry name" value="CCA TRNA NUCLEOTIDYLTRANSFERASE 1, MITOCHONDRIAL"/>
    <property type="match status" value="1"/>
</dbReference>
<comment type="miscellaneous">
    <text evidence="11">A single active site specifically recognizes both ATP and CTP and is responsible for their addition.</text>
</comment>
<comment type="similarity">
    <text evidence="11">Belongs to the tRNA nucleotidyltransferase/poly(A) polymerase family. Bacterial CCA-adding enzyme type 3 subfamily.</text>
</comment>
<comment type="caution">
    <text evidence="15">The sequence shown here is derived from an EMBL/GenBank/DDBJ whole genome shotgun (WGS) entry which is preliminary data.</text>
</comment>
<evidence type="ECO:0000256" key="1">
    <source>
        <dbReference type="ARBA" id="ARBA00001946"/>
    </source>
</evidence>
<dbReference type="SUPFAM" id="SSF81301">
    <property type="entry name" value="Nucleotidyltransferase"/>
    <property type="match status" value="1"/>
</dbReference>
<comment type="catalytic activity">
    <reaction evidence="11">
        <text>a tRNA precursor + 2 CTP + ATP = a tRNA with a 3' CCA end + 3 diphosphate</text>
        <dbReference type="Rhea" id="RHEA:14433"/>
        <dbReference type="Rhea" id="RHEA-COMP:10465"/>
        <dbReference type="Rhea" id="RHEA-COMP:10468"/>
        <dbReference type="ChEBI" id="CHEBI:30616"/>
        <dbReference type="ChEBI" id="CHEBI:33019"/>
        <dbReference type="ChEBI" id="CHEBI:37563"/>
        <dbReference type="ChEBI" id="CHEBI:74896"/>
        <dbReference type="ChEBI" id="CHEBI:83071"/>
        <dbReference type="EC" id="2.7.7.72"/>
    </reaction>
</comment>
<feature type="binding site" evidence="11">
    <location>
        <position position="35"/>
    </location>
    <ligand>
        <name>ATP</name>
        <dbReference type="ChEBI" id="CHEBI:30616"/>
    </ligand>
</feature>
<dbReference type="Gene3D" id="1.20.58.560">
    <property type="match status" value="1"/>
</dbReference>
<keyword evidence="9 11" id="KW-0460">Magnesium</keyword>
<dbReference type="GO" id="GO:0004810">
    <property type="term" value="F:CCA tRNA nucleotidyltransferase activity"/>
    <property type="evidence" value="ECO:0007669"/>
    <property type="project" value="UniProtKB-UniRule"/>
</dbReference>
<dbReference type="InterPro" id="IPR043519">
    <property type="entry name" value="NT_sf"/>
</dbReference>
<evidence type="ECO:0000259" key="13">
    <source>
        <dbReference type="Pfam" id="PF12627"/>
    </source>
</evidence>
<feature type="binding site" evidence="11">
    <location>
        <position position="47"/>
    </location>
    <ligand>
        <name>Mg(2+)</name>
        <dbReference type="ChEBI" id="CHEBI:18420"/>
    </ligand>
</feature>
<keyword evidence="5 11" id="KW-0479">Metal-binding</keyword>
<evidence type="ECO:0000256" key="8">
    <source>
        <dbReference type="ARBA" id="ARBA00022840"/>
    </source>
</evidence>
<dbReference type="EC" id="2.7.7.72" evidence="11"/>
<feature type="binding site" evidence="11">
    <location>
        <position position="35"/>
    </location>
    <ligand>
        <name>CTP</name>
        <dbReference type="ChEBI" id="CHEBI:37563"/>
    </ligand>
</feature>
<dbReference type="PANTHER" id="PTHR46173:SF1">
    <property type="entry name" value="CCA TRNA NUCLEOTIDYLTRANSFERASE 1, MITOCHONDRIAL"/>
    <property type="match status" value="1"/>
</dbReference>
<feature type="binding site" evidence="11">
    <location>
        <position position="159"/>
    </location>
    <ligand>
        <name>CTP</name>
        <dbReference type="ChEBI" id="CHEBI:37563"/>
    </ligand>
</feature>
<comment type="subunit">
    <text evidence="11">Homodimer.</text>
</comment>
<comment type="function">
    <text evidence="11">Catalyzes the addition and repair of the essential 3'-terminal CCA sequence in tRNAs without using a nucleic acid template. Adds these three nucleotides in the order of C, C, and A to the tRNA nucleotide-73, using CTP and ATP as substrates and producing inorganic pyrophosphate. tRNA 3'-terminal CCA addition is required both for tRNA processing and repair. Also involved in tRNA surveillance by mediating tandem CCA addition to generate a CCACCA at the 3' terminus of unstable tRNAs. While stable tRNAs receive only 3'-terminal CCA, unstable tRNAs are marked with CCACCA and rapidly degraded.</text>
</comment>
<dbReference type="AlphaFoldDB" id="A0A9D1U4G3"/>
<dbReference type="EMBL" id="DXGJ01000032">
    <property type="protein sequence ID" value="HIW71863.1"/>
    <property type="molecule type" value="Genomic_DNA"/>
</dbReference>
<keyword evidence="7 11" id="KW-0692">RNA repair</keyword>
<keyword evidence="3 11" id="KW-0819">tRNA processing</keyword>
<feature type="domain" description="CCA-adding enzyme C-terminal" evidence="14">
    <location>
        <begin position="250"/>
        <end position="392"/>
    </location>
</feature>
<feature type="binding site" evidence="11">
    <location>
        <position position="168"/>
    </location>
    <ligand>
        <name>CTP</name>
        <dbReference type="ChEBI" id="CHEBI:37563"/>
    </ligand>
</feature>
<dbReference type="HAMAP" id="MF_01263">
    <property type="entry name" value="CCA_bact_type3"/>
    <property type="match status" value="1"/>
</dbReference>
<dbReference type="Pfam" id="PF01743">
    <property type="entry name" value="PolyA_pol"/>
    <property type="match status" value="1"/>
</dbReference>
<reference evidence="15" key="2">
    <citation type="submission" date="2021-04" db="EMBL/GenBank/DDBJ databases">
        <authorList>
            <person name="Gilroy R."/>
        </authorList>
    </citation>
    <scope>NUCLEOTIDE SEQUENCE</scope>
    <source>
        <strain evidence="15">CHK173-259</strain>
    </source>
</reference>
<dbReference type="CDD" id="cd05398">
    <property type="entry name" value="NT_ClassII-CCAase"/>
    <property type="match status" value="1"/>
</dbReference>
<accession>A0A9D1U4G3</accession>
<reference evidence="15" key="1">
    <citation type="journal article" date="2021" name="PeerJ">
        <title>Extensive microbial diversity within the chicken gut microbiome revealed by metagenomics and culture.</title>
        <authorList>
            <person name="Gilroy R."/>
            <person name="Ravi A."/>
            <person name="Getino M."/>
            <person name="Pursley I."/>
            <person name="Horton D.L."/>
            <person name="Alikhan N.F."/>
            <person name="Baker D."/>
            <person name="Gharbi K."/>
            <person name="Hall N."/>
            <person name="Watson M."/>
            <person name="Adriaenssens E.M."/>
            <person name="Foster-Nyarko E."/>
            <person name="Jarju S."/>
            <person name="Secka A."/>
            <person name="Antonio M."/>
            <person name="Oren A."/>
            <person name="Chaudhuri R.R."/>
            <person name="La Ragione R."/>
            <person name="Hildebrand F."/>
            <person name="Pallen M.J."/>
        </authorList>
    </citation>
    <scope>NUCLEOTIDE SEQUENCE</scope>
    <source>
        <strain evidence="15">CHK173-259</strain>
    </source>
</reference>
<feature type="binding site" evidence="11">
    <location>
        <position position="116"/>
    </location>
    <ligand>
        <name>CTP</name>
        <dbReference type="ChEBI" id="CHEBI:37563"/>
    </ligand>
</feature>
<dbReference type="InterPro" id="IPR002646">
    <property type="entry name" value="PolA_pol_head_dom"/>
</dbReference>
<keyword evidence="4 11" id="KW-0548">Nucleotidyltransferase</keyword>
<dbReference type="InterPro" id="IPR050264">
    <property type="entry name" value="Bact_CCA-adding_enz_type3_sf"/>
</dbReference>
<evidence type="ECO:0000256" key="2">
    <source>
        <dbReference type="ARBA" id="ARBA00022679"/>
    </source>
</evidence>
<dbReference type="Gene3D" id="3.30.460.10">
    <property type="entry name" value="Beta Polymerase, domain 2"/>
    <property type="match status" value="1"/>
</dbReference>
<feature type="binding site" evidence="11">
    <location>
        <position position="162"/>
    </location>
    <ligand>
        <name>CTP</name>
        <dbReference type="ChEBI" id="CHEBI:37563"/>
    </ligand>
</feature>
<keyword evidence="8 11" id="KW-0067">ATP-binding</keyword>
<dbReference type="GO" id="GO:0000287">
    <property type="term" value="F:magnesium ion binding"/>
    <property type="evidence" value="ECO:0007669"/>
    <property type="project" value="UniProtKB-UniRule"/>
</dbReference>
<dbReference type="GO" id="GO:0005524">
    <property type="term" value="F:ATP binding"/>
    <property type="evidence" value="ECO:0007669"/>
    <property type="project" value="UniProtKB-UniRule"/>
</dbReference>
<evidence type="ECO:0000256" key="9">
    <source>
        <dbReference type="ARBA" id="ARBA00022842"/>
    </source>
</evidence>
<feature type="domain" description="Poly A polymerase head" evidence="12">
    <location>
        <begin position="27"/>
        <end position="147"/>
    </location>
</feature>
<dbReference type="InterPro" id="IPR032828">
    <property type="entry name" value="PolyA_RNA-bd"/>
</dbReference>
<dbReference type="SUPFAM" id="SSF81891">
    <property type="entry name" value="Poly A polymerase C-terminal region-like"/>
    <property type="match status" value="1"/>
</dbReference>
<dbReference type="Pfam" id="PF13735">
    <property type="entry name" value="tRNA_NucTran2_2"/>
    <property type="match status" value="1"/>
</dbReference>
<feature type="binding site" evidence="11">
    <location>
        <position position="45"/>
    </location>
    <ligand>
        <name>Mg(2+)</name>
        <dbReference type="ChEBI" id="CHEBI:18420"/>
    </ligand>
</feature>
<dbReference type="Gene3D" id="1.10.110.30">
    <property type="match status" value="1"/>
</dbReference>
<dbReference type="InterPro" id="IPR032810">
    <property type="entry name" value="CCA-adding_enz_C"/>
</dbReference>
<feature type="binding site" evidence="11">
    <location>
        <position position="116"/>
    </location>
    <ligand>
        <name>ATP</name>
        <dbReference type="ChEBI" id="CHEBI:30616"/>
    </ligand>
</feature>
<dbReference type="NCBIfam" id="NF009814">
    <property type="entry name" value="PRK13299.1"/>
    <property type="match status" value="1"/>
</dbReference>
<evidence type="ECO:0000256" key="7">
    <source>
        <dbReference type="ARBA" id="ARBA00022800"/>
    </source>
</evidence>
<gene>
    <name evidence="11" type="primary">cca</name>
    <name evidence="15" type="ORF">H9875_04470</name>
</gene>
<evidence type="ECO:0000313" key="16">
    <source>
        <dbReference type="Proteomes" id="UP000886822"/>
    </source>
</evidence>
<keyword evidence="2 11" id="KW-0808">Transferase</keyword>
<feature type="binding site" evidence="11">
    <location>
        <position position="165"/>
    </location>
    <ligand>
        <name>ATP</name>
        <dbReference type="ChEBI" id="CHEBI:30616"/>
    </ligand>
</feature>
<evidence type="ECO:0000256" key="10">
    <source>
        <dbReference type="ARBA" id="ARBA00022884"/>
    </source>
</evidence>
<dbReference type="Gene3D" id="1.10.246.80">
    <property type="match status" value="1"/>
</dbReference>
<proteinExistence type="inferred from homology"/>
<evidence type="ECO:0000313" key="15">
    <source>
        <dbReference type="EMBL" id="HIW71863.1"/>
    </source>
</evidence>
<dbReference type="Proteomes" id="UP000886822">
    <property type="component" value="Unassembled WGS sequence"/>
</dbReference>
<feature type="binding site" evidence="11">
    <location>
        <position position="32"/>
    </location>
    <ligand>
        <name>CTP</name>
        <dbReference type="ChEBI" id="CHEBI:37563"/>
    </ligand>
</feature>
<comment type="cofactor">
    <cofactor evidence="1 11">
        <name>Mg(2+)</name>
        <dbReference type="ChEBI" id="CHEBI:18420"/>
    </cofactor>
</comment>
<feature type="binding site" evidence="11">
    <location>
        <position position="165"/>
    </location>
    <ligand>
        <name>CTP</name>
        <dbReference type="ChEBI" id="CHEBI:37563"/>
    </ligand>
</feature>
<feature type="domain" description="tRNA nucleotidyltransferase/poly(A) polymerase RNA and SrmB- binding" evidence="13">
    <location>
        <begin position="174"/>
        <end position="232"/>
    </location>
</feature>
<sequence length="402" mass="44517">MKLEHLPQEFEAARPVLQTIEQAGYQAYFVGGSVRDTILGKSIHDVDIATSAYPDEIKHLFKRTVDTGIDHGTVMILDHGTGYETTTFRSESTYTDFRRPDHVTFVRSLAEDLKRRDFTINALAMRENGEVIDLFDGLADLKHHQIRAVGDPQERFHEDALRMMRAVRFASQLDFAIVPATEDAITAHADLLAKIAVERTQVELIKLFTGQTPQRGLKPFLETGLWQYCPEFGDQQASLTTVQQRLTQGVRDETTAWTLLASAFGLTGPAVAHFLKAWKTSNQTITAVQTATTAVAELQRGPLDAWQLYACGADLLPVANQVAVILGSPDRLDALQAAWADLPMHQKQDLAVTGRDLMQAGIQPGPILGQLLKQLEHEVVLGQIVNDRTVLITRSTTLANSK</sequence>
<evidence type="ECO:0000256" key="4">
    <source>
        <dbReference type="ARBA" id="ARBA00022695"/>
    </source>
</evidence>
<evidence type="ECO:0000256" key="11">
    <source>
        <dbReference type="HAMAP-Rule" id="MF_01263"/>
    </source>
</evidence>
<feature type="binding site" evidence="11">
    <location>
        <position position="159"/>
    </location>
    <ligand>
        <name>ATP</name>
        <dbReference type="ChEBI" id="CHEBI:30616"/>
    </ligand>
</feature>
<name>A0A9D1U4G3_9LACO</name>
<dbReference type="GO" id="GO:0000049">
    <property type="term" value="F:tRNA binding"/>
    <property type="evidence" value="ECO:0007669"/>
    <property type="project" value="UniProtKB-UniRule"/>
</dbReference>
<comment type="catalytic activity">
    <reaction evidence="11">
        <text>a tRNA with a 3' CCA end + 2 CTP + ATP = a tRNA with a 3' CCACCA end + 3 diphosphate</text>
        <dbReference type="Rhea" id="RHEA:76235"/>
        <dbReference type="Rhea" id="RHEA-COMP:10468"/>
        <dbReference type="Rhea" id="RHEA-COMP:18655"/>
        <dbReference type="ChEBI" id="CHEBI:30616"/>
        <dbReference type="ChEBI" id="CHEBI:33019"/>
        <dbReference type="ChEBI" id="CHEBI:37563"/>
        <dbReference type="ChEBI" id="CHEBI:83071"/>
        <dbReference type="ChEBI" id="CHEBI:195187"/>
    </reaction>
</comment>
<dbReference type="InterPro" id="IPR023068">
    <property type="entry name" value="CCA-adding_enz_firmicutes"/>
</dbReference>
<evidence type="ECO:0000259" key="12">
    <source>
        <dbReference type="Pfam" id="PF01743"/>
    </source>
</evidence>
<feature type="binding site" evidence="11">
    <location>
        <position position="32"/>
    </location>
    <ligand>
        <name>ATP</name>
        <dbReference type="ChEBI" id="CHEBI:30616"/>
    </ligand>
</feature>
<feature type="binding site" evidence="11">
    <location>
        <position position="162"/>
    </location>
    <ligand>
        <name>ATP</name>
        <dbReference type="ChEBI" id="CHEBI:30616"/>
    </ligand>
</feature>
<dbReference type="Pfam" id="PF12627">
    <property type="entry name" value="PolyA_pol_RNAbd"/>
    <property type="match status" value="1"/>
</dbReference>
<evidence type="ECO:0000259" key="14">
    <source>
        <dbReference type="Pfam" id="PF13735"/>
    </source>
</evidence>
<feature type="binding site" evidence="11">
    <location>
        <position position="168"/>
    </location>
    <ligand>
        <name>ATP</name>
        <dbReference type="ChEBI" id="CHEBI:30616"/>
    </ligand>
</feature>
<keyword evidence="10 11" id="KW-0694">RNA-binding</keyword>
<evidence type="ECO:0000256" key="5">
    <source>
        <dbReference type="ARBA" id="ARBA00022723"/>
    </source>
</evidence>
<organism evidence="15 16">
    <name type="scientific">Candidatus Levilactobacillus faecigallinarum</name>
    <dbReference type="NCBI Taxonomy" id="2838638"/>
    <lineage>
        <taxon>Bacteria</taxon>
        <taxon>Bacillati</taxon>
        <taxon>Bacillota</taxon>
        <taxon>Bacilli</taxon>
        <taxon>Lactobacillales</taxon>
        <taxon>Lactobacillaceae</taxon>
        <taxon>Levilactobacillus</taxon>
    </lineage>
</organism>
<evidence type="ECO:0000256" key="3">
    <source>
        <dbReference type="ARBA" id="ARBA00022694"/>
    </source>
</evidence>
<evidence type="ECO:0000256" key="6">
    <source>
        <dbReference type="ARBA" id="ARBA00022741"/>
    </source>
</evidence>
<keyword evidence="6 11" id="KW-0547">Nucleotide-binding</keyword>